<dbReference type="Pfam" id="PF00903">
    <property type="entry name" value="Glyoxalase"/>
    <property type="match status" value="1"/>
</dbReference>
<dbReference type="PIRSF" id="PIRSF039020">
    <property type="entry name" value="EhpR"/>
    <property type="match status" value="1"/>
</dbReference>
<protein>
    <submittedName>
        <fullName evidence="2">VOC family protein</fullName>
    </submittedName>
</protein>
<proteinExistence type="predicted"/>
<reference evidence="2 3" key="1">
    <citation type="submission" date="2020-05" db="EMBL/GenBank/DDBJ databases">
        <authorList>
            <person name="Kim M.K."/>
        </authorList>
    </citation>
    <scope>NUCLEOTIDE SEQUENCE [LARGE SCALE GENOMIC DNA]</scope>
    <source>
        <strain evidence="2 3">BT25</strain>
    </source>
</reference>
<keyword evidence="3" id="KW-1185">Reference proteome</keyword>
<feature type="domain" description="VOC" evidence="1">
    <location>
        <begin position="3"/>
        <end position="120"/>
    </location>
</feature>
<dbReference type="EMBL" id="JABUMX010000001">
    <property type="protein sequence ID" value="NTS30223.1"/>
    <property type="molecule type" value="Genomic_DNA"/>
</dbReference>
<evidence type="ECO:0000313" key="2">
    <source>
        <dbReference type="EMBL" id="NTS30223.1"/>
    </source>
</evidence>
<organism evidence="2 3">
    <name type="scientific">Phyllobacterium pellucidum</name>
    <dbReference type="NCBI Taxonomy" id="2740464"/>
    <lineage>
        <taxon>Bacteria</taxon>
        <taxon>Pseudomonadati</taxon>
        <taxon>Pseudomonadota</taxon>
        <taxon>Alphaproteobacteria</taxon>
        <taxon>Hyphomicrobiales</taxon>
        <taxon>Phyllobacteriaceae</taxon>
        <taxon>Phyllobacterium</taxon>
    </lineage>
</organism>
<dbReference type="InterPro" id="IPR026275">
    <property type="entry name" value="Glyoxalase/dOase/EhpR"/>
</dbReference>
<dbReference type="Gene3D" id="3.30.720.120">
    <property type="match status" value="1"/>
</dbReference>
<evidence type="ECO:0000313" key="3">
    <source>
        <dbReference type="Proteomes" id="UP000550508"/>
    </source>
</evidence>
<dbReference type="SUPFAM" id="SSF54593">
    <property type="entry name" value="Glyoxalase/Bleomycin resistance protein/Dihydroxybiphenyl dioxygenase"/>
    <property type="match status" value="1"/>
</dbReference>
<dbReference type="AlphaFoldDB" id="A0A849VQM2"/>
<name>A0A849VQM2_9HYPH</name>
<dbReference type="InterPro" id="IPR037523">
    <property type="entry name" value="VOC_core"/>
</dbReference>
<comment type="caution">
    <text evidence="2">The sequence shown here is derived from an EMBL/GenBank/DDBJ whole genome shotgun (WGS) entry which is preliminary data.</text>
</comment>
<gene>
    <name evidence="2" type="ORF">HQ945_03055</name>
</gene>
<dbReference type="RefSeq" id="WP_174207640.1">
    <property type="nucleotide sequence ID" value="NZ_JABUMX010000001.1"/>
</dbReference>
<dbReference type="Gene3D" id="3.30.720.110">
    <property type="match status" value="1"/>
</dbReference>
<accession>A0A849VQM2</accession>
<dbReference type="InterPro" id="IPR029068">
    <property type="entry name" value="Glyas_Bleomycin-R_OHBP_Dase"/>
</dbReference>
<dbReference type="Proteomes" id="UP000550508">
    <property type="component" value="Unassembled WGS sequence"/>
</dbReference>
<evidence type="ECO:0000259" key="1">
    <source>
        <dbReference type="PROSITE" id="PS51819"/>
    </source>
</evidence>
<sequence length="126" mass="14332">MLNPNFMLIYVKDAKRSRHFYAELFDRDPVEESSYFAMFVLDSGLKFAMWSREKVLPAPTEQAGGSELVFGVDSDAALEALYSEWIERDLAIAQQPTRLDFGYSFVALDPDGHRLRVYAPAEDATQ</sequence>
<dbReference type="PROSITE" id="PS51819">
    <property type="entry name" value="VOC"/>
    <property type="match status" value="1"/>
</dbReference>
<dbReference type="InterPro" id="IPR004360">
    <property type="entry name" value="Glyas_Fos-R_dOase_dom"/>
</dbReference>